<dbReference type="AlphaFoldDB" id="A0A8T2USI3"/>
<protein>
    <submittedName>
        <fullName evidence="1">Uncharacterized protein</fullName>
    </submittedName>
</protein>
<accession>A0A8T2USI3</accession>
<organism evidence="1 2">
    <name type="scientific">Ceratopteris richardii</name>
    <name type="common">Triangle waterfern</name>
    <dbReference type="NCBI Taxonomy" id="49495"/>
    <lineage>
        <taxon>Eukaryota</taxon>
        <taxon>Viridiplantae</taxon>
        <taxon>Streptophyta</taxon>
        <taxon>Embryophyta</taxon>
        <taxon>Tracheophyta</taxon>
        <taxon>Polypodiopsida</taxon>
        <taxon>Polypodiidae</taxon>
        <taxon>Polypodiales</taxon>
        <taxon>Pteridineae</taxon>
        <taxon>Pteridaceae</taxon>
        <taxon>Parkerioideae</taxon>
        <taxon>Ceratopteris</taxon>
    </lineage>
</organism>
<comment type="caution">
    <text evidence="1">The sequence shown here is derived from an EMBL/GenBank/DDBJ whole genome shotgun (WGS) entry which is preliminary data.</text>
</comment>
<proteinExistence type="predicted"/>
<sequence length="38" mass="4291">MDTSLHLHTVEAARVHLLHRLPPSLQKPPPNFVSLPLQ</sequence>
<keyword evidence="2" id="KW-1185">Reference proteome</keyword>
<reference evidence="1" key="1">
    <citation type="submission" date="2021-08" db="EMBL/GenBank/DDBJ databases">
        <title>WGS assembly of Ceratopteris richardii.</title>
        <authorList>
            <person name="Marchant D.B."/>
            <person name="Chen G."/>
            <person name="Jenkins J."/>
            <person name="Shu S."/>
            <person name="Leebens-Mack J."/>
            <person name="Grimwood J."/>
            <person name="Schmutz J."/>
            <person name="Soltis P."/>
            <person name="Soltis D."/>
            <person name="Chen Z.-H."/>
        </authorList>
    </citation>
    <scope>NUCLEOTIDE SEQUENCE</scope>
    <source>
        <strain evidence="1">Whitten #5841</strain>
        <tissue evidence="1">Leaf</tissue>
    </source>
</reference>
<dbReference type="Proteomes" id="UP000825935">
    <property type="component" value="Chromosome 5"/>
</dbReference>
<evidence type="ECO:0000313" key="2">
    <source>
        <dbReference type="Proteomes" id="UP000825935"/>
    </source>
</evidence>
<dbReference type="EMBL" id="CM035410">
    <property type="protein sequence ID" value="KAH7437708.1"/>
    <property type="molecule type" value="Genomic_DNA"/>
</dbReference>
<gene>
    <name evidence="1" type="ORF">KP509_05G085000</name>
</gene>
<evidence type="ECO:0000313" key="1">
    <source>
        <dbReference type="EMBL" id="KAH7437708.1"/>
    </source>
</evidence>
<name>A0A8T2USI3_CERRI</name>